<dbReference type="InterPro" id="IPR003615">
    <property type="entry name" value="HNH_nuc"/>
</dbReference>
<dbReference type="eggNOG" id="COG1403">
    <property type="taxonomic scope" value="Bacteria"/>
</dbReference>
<reference evidence="2 3" key="1">
    <citation type="journal article" date="2012" name="J. Bacteriol.">
        <title>Genome Sequence of Janibacter hoylei MTCC8307, Isolated from the Stratospheric Air.</title>
        <authorList>
            <person name="Pawar S.P."/>
            <person name="Dhotre D.P."/>
            <person name="Shetty S.A."/>
            <person name="Chowdhury S.P."/>
            <person name="Chaudhari B.L."/>
            <person name="Shouche Y.S."/>
        </authorList>
    </citation>
    <scope>NUCLEOTIDE SEQUENCE [LARGE SCALE GENOMIC DNA]</scope>
    <source>
        <strain evidence="2 3">PVAS-1</strain>
    </source>
</reference>
<dbReference type="STRING" id="1210046.B277_01179"/>
<dbReference type="SMART" id="SM00507">
    <property type="entry name" value="HNHc"/>
    <property type="match status" value="1"/>
</dbReference>
<name>K1EAZ9_9MICO</name>
<feature type="domain" description="HNH nuclease" evidence="1">
    <location>
        <begin position="58"/>
        <end position="110"/>
    </location>
</feature>
<accession>K1EAZ9</accession>
<organism evidence="2 3">
    <name type="scientific">Janibacter hoylei PVAS-1</name>
    <dbReference type="NCBI Taxonomy" id="1210046"/>
    <lineage>
        <taxon>Bacteria</taxon>
        <taxon>Bacillati</taxon>
        <taxon>Actinomycetota</taxon>
        <taxon>Actinomycetes</taxon>
        <taxon>Micrococcales</taxon>
        <taxon>Intrasporangiaceae</taxon>
        <taxon>Janibacter</taxon>
    </lineage>
</organism>
<dbReference type="Gene3D" id="1.10.30.50">
    <property type="match status" value="1"/>
</dbReference>
<dbReference type="GO" id="GO:0003676">
    <property type="term" value="F:nucleic acid binding"/>
    <property type="evidence" value="ECO:0007669"/>
    <property type="project" value="InterPro"/>
</dbReference>
<proteinExistence type="predicted"/>
<dbReference type="GO" id="GO:0008270">
    <property type="term" value="F:zinc ion binding"/>
    <property type="evidence" value="ECO:0007669"/>
    <property type="project" value="InterPro"/>
</dbReference>
<evidence type="ECO:0000313" key="3">
    <source>
        <dbReference type="Proteomes" id="UP000004474"/>
    </source>
</evidence>
<dbReference type="CDD" id="cd00085">
    <property type="entry name" value="HNHc"/>
    <property type="match status" value="1"/>
</dbReference>
<dbReference type="GO" id="GO:0004519">
    <property type="term" value="F:endonuclease activity"/>
    <property type="evidence" value="ECO:0007669"/>
    <property type="project" value="InterPro"/>
</dbReference>
<dbReference type="AlphaFoldDB" id="K1EAZ9"/>
<dbReference type="EMBL" id="ALWX01000004">
    <property type="protein sequence ID" value="EKA62607.1"/>
    <property type="molecule type" value="Genomic_DNA"/>
</dbReference>
<protein>
    <submittedName>
        <fullName evidence="2">HNH nuclease</fullName>
    </submittedName>
</protein>
<dbReference type="Pfam" id="PF01844">
    <property type="entry name" value="HNH"/>
    <property type="match status" value="1"/>
</dbReference>
<evidence type="ECO:0000259" key="1">
    <source>
        <dbReference type="SMART" id="SM00507"/>
    </source>
</evidence>
<dbReference type="PATRIC" id="fig|1210046.3.peg.233"/>
<sequence length="128" mass="14002">MRDAVRALLVMDEGTTWQLPDGDVSEALACAAGIVPVMLGTESEPLELGRATRYFTPGQRRLLVLRDGGCTYPGCTMPAQWTDAHHLTHWSRGGHTDIANAALLCERHHTHVHVPDLTATARGVTWHV</sequence>
<gene>
    <name evidence="2" type="ORF">B277_01179</name>
</gene>
<evidence type="ECO:0000313" key="2">
    <source>
        <dbReference type="EMBL" id="EKA62607.1"/>
    </source>
</evidence>
<dbReference type="InterPro" id="IPR002711">
    <property type="entry name" value="HNH"/>
</dbReference>
<dbReference type="Proteomes" id="UP000004474">
    <property type="component" value="Unassembled WGS sequence"/>
</dbReference>
<comment type="caution">
    <text evidence="2">The sequence shown here is derived from an EMBL/GenBank/DDBJ whole genome shotgun (WGS) entry which is preliminary data.</text>
</comment>